<name>A0A6I9VT80_9HYME</name>
<evidence type="ECO:0000313" key="3">
    <source>
        <dbReference type="RefSeq" id="XP_011632188.1"/>
    </source>
</evidence>
<dbReference type="Proteomes" id="UP000504615">
    <property type="component" value="Unplaced"/>
</dbReference>
<organism evidence="2 3">
    <name type="scientific">Pogonomyrmex barbatus</name>
    <name type="common">red harvester ant</name>
    <dbReference type="NCBI Taxonomy" id="144034"/>
    <lineage>
        <taxon>Eukaryota</taxon>
        <taxon>Metazoa</taxon>
        <taxon>Ecdysozoa</taxon>
        <taxon>Arthropoda</taxon>
        <taxon>Hexapoda</taxon>
        <taxon>Insecta</taxon>
        <taxon>Pterygota</taxon>
        <taxon>Neoptera</taxon>
        <taxon>Endopterygota</taxon>
        <taxon>Hymenoptera</taxon>
        <taxon>Apocrita</taxon>
        <taxon>Aculeata</taxon>
        <taxon>Formicoidea</taxon>
        <taxon>Formicidae</taxon>
        <taxon>Myrmicinae</taxon>
        <taxon>Pogonomyrmex</taxon>
    </lineage>
</organism>
<proteinExistence type="predicted"/>
<dbReference type="AlphaFoldDB" id="A0A6I9VT80"/>
<dbReference type="PANTHER" id="PTHR37159:SF1">
    <property type="entry name" value="GH11867P"/>
    <property type="match status" value="1"/>
</dbReference>
<keyword evidence="1" id="KW-0812">Transmembrane</keyword>
<feature type="transmembrane region" description="Helical" evidence="1">
    <location>
        <begin position="284"/>
        <end position="313"/>
    </location>
</feature>
<keyword evidence="2" id="KW-1185">Reference proteome</keyword>
<dbReference type="GeneID" id="105423915"/>
<dbReference type="OrthoDB" id="6361347at2759"/>
<keyword evidence="1" id="KW-0472">Membrane</keyword>
<dbReference type="KEGG" id="pbar:105423915"/>
<accession>A0A6I9VT80</accession>
<protein>
    <submittedName>
        <fullName evidence="3">Uncharacterized protein LOC105423915</fullName>
    </submittedName>
</protein>
<evidence type="ECO:0000313" key="2">
    <source>
        <dbReference type="Proteomes" id="UP000504615"/>
    </source>
</evidence>
<feature type="transmembrane region" description="Helical" evidence="1">
    <location>
        <begin position="60"/>
        <end position="81"/>
    </location>
</feature>
<dbReference type="PANTHER" id="PTHR37159">
    <property type="entry name" value="GH11867P"/>
    <property type="match status" value="1"/>
</dbReference>
<keyword evidence="1" id="KW-1133">Transmembrane helix</keyword>
<sequence length="340" mass="40103">MEKKHINDVQPSTTDEHLRLLLEDKNIIDPKFTSATPNDLPDWYDQELFKKAQNYYKRNLLSMLLSNFVGLLAIIVVPETLRVFQHKKKDSMPCITFSRYVQTLLHMYKLHTCDPNDPNSDWYKTINVIRQKHKISSKNAMNARVGGIYQRDVAITQFAFIGYVLIAPTSIGLRNEPEEEEALNHLWRVIGHMIEIPNRLNLCRKTAAETRELCQKLANVLAKYLSEAPYEFYHIVSAILDGLWYFDLTLDKDALLAFTYRLHGIKYKKSLDWYSQINIKYRDLIFYLCLIPYIGTIVKMFFNYQILLALWLVKKWSLLAWYSLGKENCRIILYSKYYCK</sequence>
<dbReference type="RefSeq" id="XP_011632188.1">
    <property type="nucleotide sequence ID" value="XM_011633886.1"/>
</dbReference>
<evidence type="ECO:0000256" key="1">
    <source>
        <dbReference type="SAM" id="Phobius"/>
    </source>
</evidence>
<gene>
    <name evidence="3" type="primary">LOC105423915</name>
</gene>
<reference evidence="3" key="1">
    <citation type="submission" date="2025-08" db="UniProtKB">
        <authorList>
            <consortium name="RefSeq"/>
        </authorList>
    </citation>
    <scope>IDENTIFICATION</scope>
</reference>